<dbReference type="SUPFAM" id="SSF74650">
    <property type="entry name" value="Galactose mutarotase-like"/>
    <property type="match status" value="1"/>
</dbReference>
<dbReference type="PANTHER" id="PTHR46323">
    <property type="entry name" value="BETA-GALACTOSIDASE"/>
    <property type="match status" value="1"/>
</dbReference>
<comment type="caution">
    <text evidence="10">The sequence shown here is derived from an EMBL/GenBank/DDBJ whole genome shotgun (WGS) entry which is preliminary data.</text>
</comment>
<dbReference type="PRINTS" id="PR00132">
    <property type="entry name" value="GLHYDRLASE2"/>
</dbReference>
<dbReference type="SMART" id="SM01038">
    <property type="entry name" value="Bgal_small_N"/>
    <property type="match status" value="1"/>
</dbReference>
<evidence type="ECO:0000256" key="4">
    <source>
        <dbReference type="ARBA" id="ARBA00013303"/>
    </source>
</evidence>
<dbReference type="InterPro" id="IPR004199">
    <property type="entry name" value="B-gal_small/dom_5"/>
</dbReference>
<dbReference type="Pfam" id="PF16353">
    <property type="entry name" value="LacZ_4"/>
    <property type="match status" value="1"/>
</dbReference>
<proteinExistence type="inferred from homology"/>
<dbReference type="SUPFAM" id="SSF49785">
    <property type="entry name" value="Galactose-binding domain-like"/>
    <property type="match status" value="1"/>
</dbReference>
<feature type="domain" description="Beta galactosidase small chain/" evidence="9">
    <location>
        <begin position="728"/>
        <end position="1013"/>
    </location>
</feature>
<dbReference type="Gene3D" id="2.60.40.10">
    <property type="entry name" value="Immunoglobulins"/>
    <property type="match status" value="2"/>
</dbReference>
<keyword evidence="5 8" id="KW-0378">Hydrolase</keyword>
<keyword evidence="11" id="KW-1185">Reference proteome</keyword>
<dbReference type="InterPro" id="IPR023232">
    <property type="entry name" value="Glyco_hydro_2_AS"/>
</dbReference>
<dbReference type="InterPro" id="IPR006103">
    <property type="entry name" value="Glyco_hydro_2_cat"/>
</dbReference>
<evidence type="ECO:0000256" key="8">
    <source>
        <dbReference type="RuleBase" id="RU361154"/>
    </source>
</evidence>
<sequence>MKKFDHSLVKDPQYFCDGRMEAHSDHICYRSEEEREDGETSFRCSLNGTWKFQYARNYESTIQGFEKEEYSCKDWEDIYVPAHIQMEGYDAPQYANVQYPWEGHEEVHPGQIPERFNPVASYVKYFSVPESMKGKRVFVSFQGAESGLALWLNGNFVGYSEDSFTPSEFELTEYLKDGENKLAAQVFKWTASSWCEDQDFFRFSGIYRDVYLYTVPEVHVYDLQIRAIPDETLKKASLELATDTWGEGRIKITLLRKGEQIFSEEKALSGKNTYTWEIENPVLWSAEDPQLYDLELEVCNGNGELQELIPERVGFRRFEMKNGIMTLNGKRIVFKGVNRHEFSSVTGRHVSEEELRKDIVTMKRNNINAIRTCHYPDASPIYRLCDEYGLYMIAENNMESHGSWDVAEFTKDYTDVVPYDKPEWLGMMLDRVNSMYQRDKNHPAILIWSCGNESFGGKDIFEMSEFYRKNDPTRLVHYEGVCHDRRYNATSDMESQMYPSVKAIKKFLAEDDSKPFICCEYTHAMGNSCGAMHKYTDLTDTEPKYQGGFIWDYIDQSIYKKDRYGKEFQAYGGDFGERPTDYNFSGNGIVYGGDRSESPKMQEVKFNYQNITAQVSEDSVKVINKNLFVNTDTFDCEVKLAKNGHVIRVESLATDVAPLSEKTYTLPFGKQQRPGEYTVTVAFLLRKKTLWAEAGHELAFGQYVYQVEGEKKTPCSSVEIVKSVHNIGVRGENFQVMFSVLNGGLVSYKYAGREMLEAIPKPNFWRAPTDNDNGNLMPMRYAQWKIASMYLSHKDFRKNAMYCPGNEPETTVHENSVEIAFDYVMPTTPVSECRLAYEVFGDGSVKTTLTYDPVKELGDMPEFGVLFKFNADYDHVKWYGLGPAETYADRKHGAKLGIYENLVSDNLARYLVPQECGSKEGVRWASVTDRKGRGMFFEMDKNSGPMMFSALPYTPHEMENAMHPYELPEVHYTVVRAAKAQMGIGGDDSWGARTHSEYLLNADGKMEFSFVFRGL</sequence>
<evidence type="ECO:0000313" key="11">
    <source>
        <dbReference type="Proteomes" id="UP001473063"/>
    </source>
</evidence>
<dbReference type="Gene3D" id="2.70.98.10">
    <property type="match status" value="1"/>
</dbReference>
<dbReference type="InterPro" id="IPR023230">
    <property type="entry name" value="Glyco_hydro_2_CS"/>
</dbReference>
<dbReference type="SUPFAM" id="SSF49303">
    <property type="entry name" value="beta-Galactosidase/glucuronidase domain"/>
    <property type="match status" value="2"/>
</dbReference>
<dbReference type="InterPro" id="IPR032312">
    <property type="entry name" value="LacZ_4"/>
</dbReference>
<dbReference type="InterPro" id="IPR006104">
    <property type="entry name" value="Glyco_hydro_2_N"/>
</dbReference>
<dbReference type="GO" id="GO:0016787">
    <property type="term" value="F:hydrolase activity"/>
    <property type="evidence" value="ECO:0007669"/>
    <property type="project" value="UniProtKB-KW"/>
</dbReference>
<dbReference type="EMBL" id="JBBMEJ010000003">
    <property type="protein sequence ID" value="MEQ2370144.1"/>
    <property type="molecule type" value="Genomic_DNA"/>
</dbReference>
<dbReference type="InterPro" id="IPR013783">
    <property type="entry name" value="Ig-like_fold"/>
</dbReference>
<reference evidence="10 11" key="1">
    <citation type="submission" date="2024-03" db="EMBL/GenBank/DDBJ databases">
        <title>Human intestinal bacterial collection.</title>
        <authorList>
            <person name="Pauvert C."/>
            <person name="Hitch T.C.A."/>
            <person name="Clavel T."/>
        </authorList>
    </citation>
    <scope>NUCLEOTIDE SEQUENCE [LARGE SCALE GENOMIC DNA]</scope>
    <source>
        <strain evidence="10 11">CLA-JM-H16</strain>
    </source>
</reference>
<dbReference type="EC" id="3.2.1.23" evidence="3 8"/>
<dbReference type="InterPro" id="IPR008979">
    <property type="entry name" value="Galactose-bd-like_sf"/>
</dbReference>
<dbReference type="Proteomes" id="UP001473063">
    <property type="component" value="Unassembled WGS sequence"/>
</dbReference>
<dbReference type="Gene3D" id="2.60.120.260">
    <property type="entry name" value="Galactose-binding domain-like"/>
    <property type="match status" value="1"/>
</dbReference>
<dbReference type="InterPro" id="IPR011013">
    <property type="entry name" value="Gal_mutarotase_sf_dom"/>
</dbReference>
<dbReference type="Pfam" id="PF02837">
    <property type="entry name" value="Glyco_hydro_2_N"/>
    <property type="match status" value="1"/>
</dbReference>
<evidence type="ECO:0000256" key="7">
    <source>
        <dbReference type="ARBA" id="ARBA00032230"/>
    </source>
</evidence>
<evidence type="ECO:0000313" key="10">
    <source>
        <dbReference type="EMBL" id="MEQ2370144.1"/>
    </source>
</evidence>
<dbReference type="PANTHER" id="PTHR46323:SF2">
    <property type="entry name" value="BETA-GALACTOSIDASE"/>
    <property type="match status" value="1"/>
</dbReference>
<keyword evidence="6 8" id="KW-0326">Glycosidase</keyword>
<dbReference type="InterPro" id="IPR014718">
    <property type="entry name" value="GH-type_carb-bd"/>
</dbReference>
<dbReference type="Pfam" id="PF00703">
    <property type="entry name" value="Glyco_hydro_2"/>
    <property type="match status" value="1"/>
</dbReference>
<protein>
    <recommendedName>
        <fullName evidence="4 8">Beta-galactosidase</fullName>
        <ecNumber evidence="3 8">3.2.1.23</ecNumber>
    </recommendedName>
    <alternativeName>
        <fullName evidence="7 8">Lactase</fullName>
    </alternativeName>
</protein>
<comment type="similarity">
    <text evidence="2 8">Belongs to the glycosyl hydrolase 2 family.</text>
</comment>
<dbReference type="InterPro" id="IPR050347">
    <property type="entry name" value="Bact_Beta-galactosidase"/>
</dbReference>
<dbReference type="InterPro" id="IPR036156">
    <property type="entry name" value="Beta-gal/glucu_dom_sf"/>
</dbReference>
<dbReference type="InterPro" id="IPR006102">
    <property type="entry name" value="Ig-like_GH2"/>
</dbReference>
<evidence type="ECO:0000256" key="2">
    <source>
        <dbReference type="ARBA" id="ARBA00007401"/>
    </source>
</evidence>
<evidence type="ECO:0000256" key="5">
    <source>
        <dbReference type="ARBA" id="ARBA00022801"/>
    </source>
</evidence>
<dbReference type="SUPFAM" id="SSF51445">
    <property type="entry name" value="(Trans)glycosidases"/>
    <property type="match status" value="1"/>
</dbReference>
<dbReference type="InterPro" id="IPR006101">
    <property type="entry name" value="Glyco_hydro_2"/>
</dbReference>
<dbReference type="Pfam" id="PF02929">
    <property type="entry name" value="Bgal_small_N"/>
    <property type="match status" value="1"/>
</dbReference>
<evidence type="ECO:0000256" key="1">
    <source>
        <dbReference type="ARBA" id="ARBA00001412"/>
    </source>
</evidence>
<dbReference type="PROSITE" id="PS00719">
    <property type="entry name" value="GLYCOSYL_HYDROL_F2_1"/>
    <property type="match status" value="1"/>
</dbReference>
<accession>A0ABV1BBZ2</accession>
<evidence type="ECO:0000256" key="6">
    <source>
        <dbReference type="ARBA" id="ARBA00023295"/>
    </source>
</evidence>
<dbReference type="Pfam" id="PF02836">
    <property type="entry name" value="Glyco_hydro_2_C"/>
    <property type="match status" value="1"/>
</dbReference>
<organism evidence="10 11">
    <name type="scientific">Blautia aquisgranensis</name>
    <dbReference type="NCBI Taxonomy" id="3133153"/>
    <lineage>
        <taxon>Bacteria</taxon>
        <taxon>Bacillati</taxon>
        <taxon>Bacillota</taxon>
        <taxon>Clostridia</taxon>
        <taxon>Lachnospirales</taxon>
        <taxon>Lachnospiraceae</taxon>
        <taxon>Blautia</taxon>
    </lineage>
</organism>
<evidence type="ECO:0000256" key="3">
    <source>
        <dbReference type="ARBA" id="ARBA00012756"/>
    </source>
</evidence>
<dbReference type="InterPro" id="IPR017853">
    <property type="entry name" value="GH"/>
</dbReference>
<gene>
    <name evidence="10" type="ORF">WMO28_04145</name>
</gene>
<dbReference type="RefSeq" id="WP_178644711.1">
    <property type="nucleotide sequence ID" value="NZ_JBBMEJ010000003.1"/>
</dbReference>
<comment type="catalytic activity">
    <reaction evidence="1 8">
        <text>Hydrolysis of terminal non-reducing beta-D-galactose residues in beta-D-galactosides.</text>
        <dbReference type="EC" id="3.2.1.23"/>
    </reaction>
</comment>
<name>A0ABV1BBZ2_9FIRM</name>
<dbReference type="PROSITE" id="PS00608">
    <property type="entry name" value="GLYCOSYL_HYDROL_F2_2"/>
    <property type="match status" value="1"/>
</dbReference>
<evidence type="ECO:0000259" key="9">
    <source>
        <dbReference type="SMART" id="SM01038"/>
    </source>
</evidence>
<dbReference type="Gene3D" id="3.20.20.80">
    <property type="entry name" value="Glycosidases"/>
    <property type="match status" value="1"/>
</dbReference>